<evidence type="ECO:0000313" key="2">
    <source>
        <dbReference type="EMBL" id="MPL66772.1"/>
    </source>
</evidence>
<protein>
    <submittedName>
        <fullName evidence="2">Uncharacterized protein</fullName>
    </submittedName>
</protein>
<accession>A0A644TKF2</accession>
<comment type="caution">
    <text evidence="2">The sequence shown here is derived from an EMBL/GenBank/DDBJ whole genome shotgun (WGS) entry which is preliminary data.</text>
</comment>
<dbReference type="EMBL" id="VSSQ01000034">
    <property type="protein sequence ID" value="MPL66772.1"/>
    <property type="molecule type" value="Genomic_DNA"/>
</dbReference>
<proteinExistence type="predicted"/>
<evidence type="ECO:0000256" key="1">
    <source>
        <dbReference type="SAM" id="Phobius"/>
    </source>
</evidence>
<gene>
    <name evidence="2" type="ORF">SDC9_12460</name>
</gene>
<keyword evidence="1" id="KW-0812">Transmembrane</keyword>
<organism evidence="2">
    <name type="scientific">bioreactor metagenome</name>
    <dbReference type="NCBI Taxonomy" id="1076179"/>
    <lineage>
        <taxon>unclassified sequences</taxon>
        <taxon>metagenomes</taxon>
        <taxon>ecological metagenomes</taxon>
    </lineage>
</organism>
<name>A0A644TKF2_9ZZZZ</name>
<keyword evidence="1" id="KW-1133">Transmembrane helix</keyword>
<dbReference type="AlphaFoldDB" id="A0A644TKF2"/>
<reference evidence="2" key="1">
    <citation type="submission" date="2019-08" db="EMBL/GenBank/DDBJ databases">
        <authorList>
            <person name="Kucharzyk K."/>
            <person name="Murdoch R.W."/>
            <person name="Higgins S."/>
            <person name="Loffler F."/>
        </authorList>
    </citation>
    <scope>NUCLEOTIDE SEQUENCE</scope>
</reference>
<keyword evidence="1" id="KW-0472">Membrane</keyword>
<feature type="transmembrane region" description="Helical" evidence="1">
    <location>
        <begin position="33"/>
        <end position="56"/>
    </location>
</feature>
<sequence>MLQTVNHAHNDKVVYISKEMAIGRAYCCMNVCYFLFLVAAVWIVISVVKATAVVLSPQHLLRKLPRHITSRIKYPMDMHHALKRFVDYAPWVDMYFTVAGDAHYF</sequence>